<evidence type="ECO:0000313" key="12">
    <source>
        <dbReference type="Proteomes" id="UP000006732"/>
    </source>
</evidence>
<sequence>MNEVRSQLAELFPPACHGRVFLVGGCVRDHLLGRGCRDIDLVAALSGDELGRCGFRLVAGRSTAPIWFRHDDAFGTIELTPLTCPEALDADLRRRDFTINSLAMDLRGNLHDPFDGRGDIMGRFLRPCSPDTFRDDPLRIFRAFRFESDGWSMTGECQYLIGQHQWSEELSRIPMERFSREMLKACSAARPERFFLAMLKFGVGAGYLPELFRMARIPAGPLRYHPEGDLLTHSIQVMQRVAERSTDPLARFCALFHDIGKLSTDPARYPSHHGHDRSGVELARQLCSRLRLSARYRNALAAICRLHMTFNNWEELRDGTRLRAAEQAVKSGITGILPLVSAADRARSEEPAGWSRAVQVVRMSTIELGMDQQQLEKMPADLRSDLILQLRIERFRQATGCSAN</sequence>
<dbReference type="OrthoDB" id="9805698at2"/>
<dbReference type="InterPro" id="IPR006674">
    <property type="entry name" value="HD_domain"/>
</dbReference>
<reference evidence="11 12" key="1">
    <citation type="submission" date="2006-10" db="EMBL/GenBank/DDBJ databases">
        <title>Complete sequence of chromosome of Pelobacter propionicus DSM 2379.</title>
        <authorList>
            <consortium name="US DOE Joint Genome Institute"/>
            <person name="Copeland A."/>
            <person name="Lucas S."/>
            <person name="Lapidus A."/>
            <person name="Barry K."/>
            <person name="Detter J.C."/>
            <person name="Glavina del Rio T."/>
            <person name="Hammon N."/>
            <person name="Israni S."/>
            <person name="Dalin E."/>
            <person name="Tice H."/>
            <person name="Pitluck S."/>
            <person name="Saunders E."/>
            <person name="Brettin T."/>
            <person name="Bruce D."/>
            <person name="Han C."/>
            <person name="Tapia R."/>
            <person name="Schmutz J."/>
            <person name="Larimer F."/>
            <person name="Land M."/>
            <person name="Hauser L."/>
            <person name="Kyrpides N."/>
            <person name="Kim E."/>
            <person name="Lovley D."/>
            <person name="Richardson P."/>
        </authorList>
    </citation>
    <scope>NUCLEOTIDE SEQUENCE [LARGE SCALE GENOMIC DNA]</scope>
    <source>
        <strain evidence="12">DSM 2379 / NBRC 103807 / OttBd1</strain>
    </source>
</reference>
<dbReference type="eggNOG" id="COG0617">
    <property type="taxonomic scope" value="Bacteria"/>
</dbReference>
<keyword evidence="6" id="KW-0067">ATP-binding</keyword>
<proteinExistence type="inferred from homology"/>
<dbReference type="KEGG" id="ppd:Ppro_2054"/>
<dbReference type="SUPFAM" id="SSF81301">
    <property type="entry name" value="Nucleotidyltransferase"/>
    <property type="match status" value="1"/>
</dbReference>
<keyword evidence="4" id="KW-0479">Metal-binding</keyword>
<dbReference type="PROSITE" id="PS51831">
    <property type="entry name" value="HD"/>
    <property type="match status" value="1"/>
</dbReference>
<dbReference type="STRING" id="338966.Ppro_2054"/>
<name>A1AQP2_PELPD</name>
<dbReference type="Proteomes" id="UP000006732">
    <property type="component" value="Chromosome"/>
</dbReference>
<dbReference type="Pfam" id="PF01966">
    <property type="entry name" value="HD"/>
    <property type="match status" value="1"/>
</dbReference>
<dbReference type="EMBL" id="CP000482">
    <property type="protein sequence ID" value="ABK99662.1"/>
    <property type="molecule type" value="Genomic_DNA"/>
</dbReference>
<dbReference type="SUPFAM" id="SSF81891">
    <property type="entry name" value="Poly A polymerase C-terminal region-like"/>
    <property type="match status" value="1"/>
</dbReference>
<gene>
    <name evidence="11" type="ordered locus">Ppro_2054</name>
</gene>
<dbReference type="EC" id="2.7.7.72" evidence="11"/>
<protein>
    <submittedName>
        <fullName evidence="11">Metal dependent phosphohydrolase</fullName>
        <ecNumber evidence="11">2.7.7.72</ecNumber>
    </submittedName>
</protein>
<comment type="similarity">
    <text evidence="9">Belongs to the tRNA nucleotidyltransferase/poly(A) polymerase family.</text>
</comment>
<keyword evidence="11" id="KW-0378">Hydrolase</keyword>
<evidence type="ECO:0000313" key="11">
    <source>
        <dbReference type="EMBL" id="ABK99662.1"/>
    </source>
</evidence>
<dbReference type="InterPro" id="IPR003607">
    <property type="entry name" value="HD/PDEase_dom"/>
</dbReference>
<dbReference type="GO" id="GO:0016787">
    <property type="term" value="F:hydrolase activity"/>
    <property type="evidence" value="ECO:0007669"/>
    <property type="project" value="UniProtKB-KW"/>
</dbReference>
<dbReference type="Pfam" id="PF01743">
    <property type="entry name" value="PolyA_pol"/>
    <property type="match status" value="2"/>
</dbReference>
<evidence type="ECO:0000256" key="4">
    <source>
        <dbReference type="ARBA" id="ARBA00022723"/>
    </source>
</evidence>
<dbReference type="InterPro" id="IPR050124">
    <property type="entry name" value="tRNA_CCA-adding_enzyme"/>
</dbReference>
<keyword evidence="5" id="KW-0547">Nucleotide-binding</keyword>
<dbReference type="InterPro" id="IPR043519">
    <property type="entry name" value="NT_sf"/>
</dbReference>
<evidence type="ECO:0000256" key="9">
    <source>
        <dbReference type="RuleBase" id="RU003953"/>
    </source>
</evidence>
<dbReference type="GO" id="GO:0003723">
    <property type="term" value="F:RNA binding"/>
    <property type="evidence" value="ECO:0007669"/>
    <property type="project" value="UniProtKB-KW"/>
</dbReference>
<keyword evidence="2" id="KW-0819">tRNA processing</keyword>
<dbReference type="GO" id="GO:0046872">
    <property type="term" value="F:metal ion binding"/>
    <property type="evidence" value="ECO:0007669"/>
    <property type="project" value="UniProtKB-KW"/>
</dbReference>
<dbReference type="PANTHER" id="PTHR47545:SF1">
    <property type="entry name" value="MULTIFUNCTIONAL CCA PROTEIN"/>
    <property type="match status" value="1"/>
</dbReference>
<dbReference type="HOGENOM" id="CLU_015961_1_1_7"/>
<dbReference type="GO" id="GO:0005524">
    <property type="term" value="F:ATP binding"/>
    <property type="evidence" value="ECO:0007669"/>
    <property type="project" value="UniProtKB-KW"/>
</dbReference>
<dbReference type="PANTHER" id="PTHR47545">
    <property type="entry name" value="MULTIFUNCTIONAL CCA PROTEIN"/>
    <property type="match status" value="1"/>
</dbReference>
<dbReference type="CDD" id="cd05398">
    <property type="entry name" value="NT_ClassII-CCAase"/>
    <property type="match status" value="1"/>
</dbReference>
<evidence type="ECO:0000259" key="10">
    <source>
        <dbReference type="PROSITE" id="PS51831"/>
    </source>
</evidence>
<evidence type="ECO:0000256" key="8">
    <source>
        <dbReference type="ARBA" id="ARBA00022884"/>
    </source>
</evidence>
<dbReference type="Gene3D" id="1.10.3090.10">
    <property type="entry name" value="cca-adding enzyme, domain 2"/>
    <property type="match status" value="1"/>
</dbReference>
<evidence type="ECO:0000256" key="2">
    <source>
        <dbReference type="ARBA" id="ARBA00022694"/>
    </source>
</evidence>
<evidence type="ECO:0000256" key="3">
    <source>
        <dbReference type="ARBA" id="ARBA00022695"/>
    </source>
</evidence>
<evidence type="ECO:0000256" key="6">
    <source>
        <dbReference type="ARBA" id="ARBA00022840"/>
    </source>
</evidence>
<dbReference type="RefSeq" id="WP_011735928.1">
    <property type="nucleotide sequence ID" value="NC_008609.1"/>
</dbReference>
<accession>A1AQP2</accession>
<dbReference type="CDD" id="cd00077">
    <property type="entry name" value="HDc"/>
    <property type="match status" value="1"/>
</dbReference>
<keyword evidence="1 9" id="KW-0808">Transferase</keyword>
<organism evidence="11 12">
    <name type="scientific">Pelobacter propionicus (strain DSM 2379 / NBRC 103807 / OttBd1)</name>
    <dbReference type="NCBI Taxonomy" id="338966"/>
    <lineage>
        <taxon>Bacteria</taxon>
        <taxon>Pseudomonadati</taxon>
        <taxon>Thermodesulfobacteriota</taxon>
        <taxon>Desulfuromonadia</taxon>
        <taxon>Desulfuromonadales</taxon>
        <taxon>Desulfuromonadaceae</taxon>
        <taxon>Pelobacter</taxon>
    </lineage>
</organism>
<evidence type="ECO:0000256" key="5">
    <source>
        <dbReference type="ARBA" id="ARBA00022741"/>
    </source>
</evidence>
<keyword evidence="8 9" id="KW-0694">RNA-binding</keyword>
<dbReference type="GO" id="GO:0004810">
    <property type="term" value="F:CCA tRNA nucleotidyltransferase activity"/>
    <property type="evidence" value="ECO:0007669"/>
    <property type="project" value="UniProtKB-EC"/>
</dbReference>
<dbReference type="Gene3D" id="3.30.460.10">
    <property type="entry name" value="Beta Polymerase, domain 2"/>
    <property type="match status" value="1"/>
</dbReference>
<evidence type="ECO:0000256" key="1">
    <source>
        <dbReference type="ARBA" id="ARBA00022679"/>
    </source>
</evidence>
<feature type="domain" description="HD" evidence="10">
    <location>
        <begin position="230"/>
        <end position="325"/>
    </location>
</feature>
<keyword evidence="12" id="KW-1185">Reference proteome</keyword>
<keyword evidence="7" id="KW-0460">Magnesium</keyword>
<evidence type="ECO:0000256" key="7">
    <source>
        <dbReference type="ARBA" id="ARBA00022842"/>
    </source>
</evidence>
<dbReference type="AlphaFoldDB" id="A1AQP2"/>
<keyword evidence="3 11" id="KW-0548">Nucleotidyltransferase</keyword>
<dbReference type="GO" id="GO:0008033">
    <property type="term" value="P:tRNA processing"/>
    <property type="evidence" value="ECO:0007669"/>
    <property type="project" value="UniProtKB-KW"/>
</dbReference>
<dbReference type="InterPro" id="IPR002646">
    <property type="entry name" value="PolA_pol_head_dom"/>
</dbReference>